<accession>A0A0G4G1R9</accession>
<sequence>MGTQEDVVGGSHQIPVPPEASRGRRSTAEVRTTLKFLLDCSLFSAFDGAFRKEILEATQSDSPHQTEVLTLLKGGFFGKFEWVGKNGDQLKEGRQIFMRKKAFTDSEEQLQLPALFPFAYDKQPQEPKQARVLCPRHACYANSYRTLAPKTKHVDWHGKVKVWVFKGVLSQSGGLVYRFVPDPESSKLMEEFAIDSGFLAVTGCNDSNYSSKGGKHQLYSEFGPPSQAGAADAGSLLRHHASFSTSITEEVESSAAASSVAPSEAAKRGRGKPNVEQTWGFKNPTEMYAKADRYHIFLLNERQTPIPPHLRSTVEGMGQIQAPRELNPRWILGVYRHLVSE</sequence>
<feature type="region of interest" description="Disordered" evidence="1">
    <location>
        <begin position="1"/>
        <end position="26"/>
    </location>
</feature>
<evidence type="ECO:0000313" key="2">
    <source>
        <dbReference type="EMBL" id="CEM21991.1"/>
    </source>
</evidence>
<name>A0A0G4G1R9_9ALVE</name>
<feature type="compositionally biased region" description="Low complexity" evidence="1">
    <location>
        <begin position="254"/>
        <end position="264"/>
    </location>
</feature>
<reference evidence="2" key="1">
    <citation type="submission" date="2014-11" db="EMBL/GenBank/DDBJ databases">
        <authorList>
            <person name="Otto D Thomas"/>
            <person name="Naeem Raeece"/>
        </authorList>
    </citation>
    <scope>NUCLEOTIDE SEQUENCE</scope>
</reference>
<feature type="region of interest" description="Disordered" evidence="1">
    <location>
        <begin position="254"/>
        <end position="278"/>
    </location>
</feature>
<dbReference type="EMBL" id="CDMZ01000814">
    <property type="protein sequence ID" value="CEM21991.1"/>
    <property type="molecule type" value="Genomic_DNA"/>
</dbReference>
<gene>
    <name evidence="2" type="ORF">Cvel_19850</name>
</gene>
<evidence type="ECO:0000256" key="1">
    <source>
        <dbReference type="SAM" id="MobiDB-lite"/>
    </source>
</evidence>
<dbReference type="AlphaFoldDB" id="A0A0G4G1R9"/>
<proteinExistence type="predicted"/>
<protein>
    <submittedName>
        <fullName evidence="2">Uncharacterized protein</fullName>
    </submittedName>
</protein>
<organism evidence="2">
    <name type="scientific">Chromera velia CCMP2878</name>
    <dbReference type="NCBI Taxonomy" id="1169474"/>
    <lineage>
        <taxon>Eukaryota</taxon>
        <taxon>Sar</taxon>
        <taxon>Alveolata</taxon>
        <taxon>Colpodellida</taxon>
        <taxon>Chromeraceae</taxon>
        <taxon>Chromera</taxon>
    </lineage>
</organism>
<dbReference type="VEuPathDB" id="CryptoDB:Cvel_19850"/>